<dbReference type="EMBL" id="JAIWYP010000003">
    <property type="protein sequence ID" value="KAH3858480.1"/>
    <property type="molecule type" value="Genomic_DNA"/>
</dbReference>
<evidence type="ECO:0000313" key="1">
    <source>
        <dbReference type="EMBL" id="KAH3858480.1"/>
    </source>
</evidence>
<dbReference type="EMBL" id="JAIWYP010000003">
    <property type="protein sequence ID" value="KAH3858541.1"/>
    <property type="molecule type" value="Genomic_DNA"/>
</dbReference>
<reference evidence="2" key="1">
    <citation type="journal article" date="2019" name="bioRxiv">
        <title>The Genome of the Zebra Mussel, Dreissena polymorpha: A Resource for Invasive Species Research.</title>
        <authorList>
            <person name="McCartney M.A."/>
            <person name="Auch B."/>
            <person name="Kono T."/>
            <person name="Mallez S."/>
            <person name="Zhang Y."/>
            <person name="Obille A."/>
            <person name="Becker A."/>
            <person name="Abrahante J.E."/>
            <person name="Garbe J."/>
            <person name="Badalamenti J.P."/>
            <person name="Herman A."/>
            <person name="Mangelson H."/>
            <person name="Liachko I."/>
            <person name="Sullivan S."/>
            <person name="Sone E.D."/>
            <person name="Koren S."/>
            <person name="Silverstein K.A.T."/>
            <person name="Beckman K.B."/>
            <person name="Gohl D.M."/>
        </authorList>
    </citation>
    <scope>NUCLEOTIDE SEQUENCE</scope>
    <source>
        <strain evidence="2">Duluth1</strain>
        <tissue evidence="2">Whole animal</tissue>
    </source>
</reference>
<evidence type="ECO:0000313" key="2">
    <source>
        <dbReference type="EMBL" id="KAH3858541.1"/>
    </source>
</evidence>
<protein>
    <submittedName>
        <fullName evidence="2">Uncharacterized protein</fullName>
    </submittedName>
</protein>
<comment type="caution">
    <text evidence="2">The sequence shown here is derived from an EMBL/GenBank/DDBJ whole genome shotgun (WGS) entry which is preliminary data.</text>
</comment>
<sequence>MYNLKTPTWQIVCDTHATLCFSCAMNKVMWLVEAEMTMEQVIHSFMVDLYVYIKNFSVAG</sequence>
<evidence type="ECO:0000313" key="3">
    <source>
        <dbReference type="Proteomes" id="UP000828390"/>
    </source>
</evidence>
<keyword evidence="3" id="KW-1185">Reference proteome</keyword>
<proteinExistence type="predicted"/>
<reference evidence="2" key="2">
    <citation type="submission" date="2020-11" db="EMBL/GenBank/DDBJ databases">
        <authorList>
            <person name="McCartney M.A."/>
            <person name="Auch B."/>
            <person name="Kono T."/>
            <person name="Mallez S."/>
            <person name="Becker A."/>
            <person name="Gohl D.M."/>
            <person name="Silverstein K.A.T."/>
            <person name="Koren S."/>
            <person name="Bechman K.B."/>
            <person name="Herman A."/>
            <person name="Abrahante J.E."/>
            <person name="Garbe J."/>
        </authorList>
    </citation>
    <scope>NUCLEOTIDE SEQUENCE</scope>
    <source>
        <strain evidence="2">Duluth1</strain>
        <tissue evidence="2">Whole animal</tissue>
    </source>
</reference>
<gene>
    <name evidence="1" type="ORF">DPMN_101104</name>
    <name evidence="2" type="ORF">DPMN_101167</name>
</gene>
<organism evidence="2 3">
    <name type="scientific">Dreissena polymorpha</name>
    <name type="common">Zebra mussel</name>
    <name type="synonym">Mytilus polymorpha</name>
    <dbReference type="NCBI Taxonomy" id="45954"/>
    <lineage>
        <taxon>Eukaryota</taxon>
        <taxon>Metazoa</taxon>
        <taxon>Spiralia</taxon>
        <taxon>Lophotrochozoa</taxon>
        <taxon>Mollusca</taxon>
        <taxon>Bivalvia</taxon>
        <taxon>Autobranchia</taxon>
        <taxon>Heteroconchia</taxon>
        <taxon>Euheterodonta</taxon>
        <taxon>Imparidentia</taxon>
        <taxon>Neoheterodontei</taxon>
        <taxon>Myida</taxon>
        <taxon>Dreissenoidea</taxon>
        <taxon>Dreissenidae</taxon>
        <taxon>Dreissena</taxon>
    </lineage>
</organism>
<dbReference type="Proteomes" id="UP000828390">
    <property type="component" value="Unassembled WGS sequence"/>
</dbReference>
<dbReference type="AlphaFoldDB" id="A0A9D4R832"/>
<name>A0A9D4R832_DREPO</name>
<accession>A0A9D4R832</accession>